<name>W1Q1N3_ABIDE</name>
<evidence type="ECO:0000313" key="2">
    <source>
        <dbReference type="EMBL" id="ESK64916.1"/>
    </source>
</evidence>
<dbReference type="InterPro" id="IPR019953">
    <property type="entry name" value="OHR"/>
</dbReference>
<sequence length="152" mass="16544">MSLCYNEDNLIEEEVSMSKKISLSTVVNTGGRDGEVKSVTGDLNLKTSMAKKEGYTNPEELFAAGLSACFNGALSFPLQRDGLGDRQRQVRAEVVLLGDLPDTSSLHLAAKLFVSIEGLSPEETLRYVQETENICPYTKAVKGNIEVELVAE</sequence>
<proteinExistence type="inferred from homology"/>
<dbReference type="InterPro" id="IPR036102">
    <property type="entry name" value="OsmC/Ohrsf"/>
</dbReference>
<dbReference type="SUPFAM" id="SSF82784">
    <property type="entry name" value="OsmC-like"/>
    <property type="match status" value="1"/>
</dbReference>
<gene>
    <name evidence="2" type="ORF">GCWU000182_001648</name>
</gene>
<organism evidence="2 3">
    <name type="scientific">Abiotrophia defectiva ATCC 49176</name>
    <dbReference type="NCBI Taxonomy" id="592010"/>
    <lineage>
        <taxon>Bacteria</taxon>
        <taxon>Bacillati</taxon>
        <taxon>Bacillota</taxon>
        <taxon>Bacilli</taxon>
        <taxon>Lactobacillales</taxon>
        <taxon>Aerococcaceae</taxon>
        <taxon>Abiotrophia</taxon>
    </lineage>
</organism>
<dbReference type="eggNOG" id="COG1764">
    <property type="taxonomic scope" value="Bacteria"/>
</dbReference>
<evidence type="ECO:0000313" key="3">
    <source>
        <dbReference type="Proteomes" id="UP000019050"/>
    </source>
</evidence>
<dbReference type="NCBIfam" id="TIGR03561">
    <property type="entry name" value="organ_hyd_perox"/>
    <property type="match status" value="1"/>
</dbReference>
<comment type="similarity">
    <text evidence="1">Belongs to the OsmC/Ohr family.</text>
</comment>
<comment type="caution">
    <text evidence="2">The sequence shown here is derived from an EMBL/GenBank/DDBJ whole genome shotgun (WGS) entry which is preliminary data.</text>
</comment>
<dbReference type="Pfam" id="PF02566">
    <property type="entry name" value="OsmC"/>
    <property type="match status" value="1"/>
</dbReference>
<dbReference type="STRING" id="592010.GCWU000182_001648"/>
<keyword evidence="3" id="KW-1185">Reference proteome</keyword>
<dbReference type="GO" id="GO:0006979">
    <property type="term" value="P:response to oxidative stress"/>
    <property type="evidence" value="ECO:0007669"/>
    <property type="project" value="InterPro"/>
</dbReference>
<dbReference type="EMBL" id="ACIN03000015">
    <property type="protein sequence ID" value="ESK64916.1"/>
    <property type="molecule type" value="Genomic_DNA"/>
</dbReference>
<protein>
    <submittedName>
        <fullName evidence="2">Peroxiredoxin, Ohr subfamily</fullName>
    </submittedName>
</protein>
<reference evidence="2" key="1">
    <citation type="submission" date="2013-06" db="EMBL/GenBank/DDBJ databases">
        <authorList>
            <person name="Weinstock G."/>
            <person name="Sodergren E."/>
            <person name="Clifton S."/>
            <person name="Fulton L."/>
            <person name="Fulton B."/>
            <person name="Courtney L."/>
            <person name="Fronick C."/>
            <person name="Harrison M."/>
            <person name="Strong C."/>
            <person name="Farmer C."/>
            <person name="Delahaunty K."/>
            <person name="Markovic C."/>
            <person name="Hall O."/>
            <person name="Minx P."/>
            <person name="Tomlinson C."/>
            <person name="Mitreva M."/>
            <person name="Nelson J."/>
            <person name="Hou S."/>
            <person name="Wollam A."/>
            <person name="Pepin K.H."/>
            <person name="Johnson M."/>
            <person name="Bhonagiri V."/>
            <person name="Nash W.E."/>
            <person name="Warren W."/>
            <person name="Chinwalla A."/>
            <person name="Mardis E.R."/>
            <person name="Wilson R.K."/>
        </authorList>
    </citation>
    <scope>NUCLEOTIDE SEQUENCE [LARGE SCALE GENOMIC DNA]</scope>
    <source>
        <strain evidence="2">ATCC 49176</strain>
    </source>
</reference>
<dbReference type="PANTHER" id="PTHR33797:SF2">
    <property type="entry name" value="ORGANIC HYDROPEROXIDE RESISTANCE PROTEIN-LIKE"/>
    <property type="match status" value="1"/>
</dbReference>
<accession>W1Q1N3</accession>
<dbReference type="InterPro" id="IPR015946">
    <property type="entry name" value="KH_dom-like_a/b"/>
</dbReference>
<dbReference type="HOGENOM" id="CLU_106355_2_1_9"/>
<dbReference type="Proteomes" id="UP000019050">
    <property type="component" value="Unassembled WGS sequence"/>
</dbReference>
<dbReference type="Gene3D" id="3.30.300.20">
    <property type="match status" value="1"/>
</dbReference>
<dbReference type="PANTHER" id="PTHR33797">
    <property type="entry name" value="ORGANIC HYDROPEROXIDE RESISTANCE PROTEIN-LIKE"/>
    <property type="match status" value="1"/>
</dbReference>
<dbReference type="InterPro" id="IPR003718">
    <property type="entry name" value="OsmC/Ohr_fam"/>
</dbReference>
<evidence type="ECO:0000256" key="1">
    <source>
        <dbReference type="ARBA" id="ARBA00007378"/>
    </source>
</evidence>
<dbReference type="AlphaFoldDB" id="W1Q1N3"/>